<dbReference type="Gene3D" id="1.20.1160.11">
    <property type="entry name" value="Paired amphipathic helix"/>
    <property type="match status" value="3"/>
</dbReference>
<dbReference type="InterPro" id="IPR039774">
    <property type="entry name" value="Sin3-like"/>
</dbReference>
<dbReference type="PROSITE" id="PS51477">
    <property type="entry name" value="PAH"/>
    <property type="match status" value="3"/>
</dbReference>
<keyword evidence="2" id="KW-0678">Repressor</keyword>
<dbReference type="PANTHER" id="PTHR12346">
    <property type="entry name" value="SIN3B-RELATED"/>
    <property type="match status" value="1"/>
</dbReference>
<dbReference type="GO" id="GO:0000118">
    <property type="term" value="C:histone deacetylase complex"/>
    <property type="evidence" value="ECO:0007669"/>
    <property type="project" value="TreeGrafter"/>
</dbReference>
<feature type="compositionally biased region" description="Basic and acidic residues" evidence="8">
    <location>
        <begin position="988"/>
        <end position="999"/>
    </location>
</feature>
<dbReference type="OrthoDB" id="10265969at2759"/>
<proteinExistence type="predicted"/>
<feature type="compositionally biased region" description="Basic and acidic residues" evidence="8">
    <location>
        <begin position="192"/>
        <end position="210"/>
    </location>
</feature>
<dbReference type="InterPro" id="IPR013194">
    <property type="entry name" value="HDAC_interact_dom"/>
</dbReference>
<dbReference type="SUPFAM" id="SSF47762">
    <property type="entry name" value="PAH2 domain"/>
    <property type="match status" value="3"/>
</dbReference>
<dbReference type="PANTHER" id="PTHR12346:SF8">
    <property type="entry name" value="PAIRED AMPHIPATHIC HELIX PROTEIN SIN3-LIKE 2"/>
    <property type="match status" value="1"/>
</dbReference>
<dbReference type="InterPro" id="IPR003822">
    <property type="entry name" value="PAH"/>
</dbReference>
<keyword evidence="6 7" id="KW-0539">Nucleus</keyword>
<evidence type="ECO:0000259" key="9">
    <source>
        <dbReference type="SMART" id="SM00761"/>
    </source>
</evidence>
<evidence type="ECO:0000313" key="10">
    <source>
        <dbReference type="EMBL" id="KAJ8443127.1"/>
    </source>
</evidence>
<dbReference type="FunFam" id="1.20.1160.11:FF:000003">
    <property type="entry name" value="Paired amphipathic helix SIN3-like protein"/>
    <property type="match status" value="1"/>
</dbReference>
<feature type="region of interest" description="Disordered" evidence="8">
    <location>
        <begin position="187"/>
        <end position="298"/>
    </location>
</feature>
<dbReference type="Proteomes" id="UP001153076">
    <property type="component" value="Unassembled WGS sequence"/>
</dbReference>
<sequence length="1325" mass="149772">MKRVRDESYSGSQFKRPSYGQPPHTGVGGSGGQKLTTDDALQYLKQVKEMFQDQREKYEQFLEVMKDFKGQRLDTKGVIARVKELFKGHNNLIYGFNTFLPKGYEITFDDEGPPPKKAVEFEEAINFVNKIKSRFQNDDQVYKSFLDILNMYRKEHKTISEVYDEVSQLFEEHPDLLEEFTRFLPDNSSAATDHHPQHSRSDFPHQHERSLTVPPSRQMHADKRWRKDRVSSSHERELTVDRPGLDDEKATKVHKDSRKRDKDHHDRRPHDLDDREAEHDNRSNVNIQCLPDTRKPSRKVEGVGARSVLATSDDKNASKSLYSQEFIFCEKVKEKLGNSDDYQAFLKCLHIYSTQIITRSELQSLVADLLGGFPDLMEGFNEFLEHCENIDGFLAGVMSKKSLWNDSNMPRSVRADGKDKASKREIEPAKEKLNGDYSSQSIQELDLSDCECCTPSYRLLPDDYPIPTASQRSEIGAQVLNDYWVSVTSGSEDYSFKHMRRNQYEESLFRCEDDRFELDMLLESVRSTAKRAEELLNDISNNSVRWDGPIHIEDYFTPLNLRCIERLYGDNGLDVMDILCKTPAIALPVILTRLEQKQDEWTKCRTDFNKIWAEIYAKNHYKSLDHRSFYFKQQDSKNLSSKEIKEALQKEDGILLAIAAGKKRPLVPHLKFEYSHSDIHEDLYKLIKYSCEEICTTKEQLGKVMKVWTSFVELMLGVTSRAHGIDSVEDVKAPNQAARNGVGATAESGRSSGTDAATVNPVLTKLVVNGGGNSLADIPKYSLTDVDAKARGVSLCDSDAICREGSSTNEQPKTQNNVIAADRISEQLLSFSSSPQNGGQDGQEPNSNIEAIPTSLGVPDGSAATLANGTNIQSSKANRSLEESVGHSEVEKEEGELSPHADGDEDKSIAYGEEATEAESKEKVSVENHKYQDANGEDNGTNSDRDGDDDESENASGAGDDVSGSESTGFGCSREDREEEQDVDGGELEAKAENSEGEAELHYMGDGTTTLPLSDRFLLSVKPLAKYVSLASRDADKKDSRVFYGNDSFYVLFRLHQMLYDRILAAKMSSTTPKTKWRNSKDASPLDPYSSFMNSLYHLLDGTSDNAKFEDDCRAILGNQSYVLFTLDKLICKLVKQLQAVATDEMDCKLLQLHKYEKSRKHGKFIDSVYHDNIRLILSEENIYRFEFSSSPACLSVQLMDNGNEKAEMVAVSIEPNFAAYLFNDFLSIVSGKNKPQGIMLQRSKRKYAGLDEYLATSKAMEDIELFNGLECKIACNSSKISYVLDTEDFFFRSKRKRKSLPSDQCVRLNQARLHRFHKFLSLAC</sequence>
<dbReference type="Pfam" id="PF02671">
    <property type="entry name" value="PAH"/>
    <property type="match status" value="3"/>
</dbReference>
<feature type="domain" description="Histone deacetylase interacting" evidence="9">
    <location>
        <begin position="449"/>
        <end position="549"/>
    </location>
</feature>
<feature type="compositionally biased region" description="Polar residues" evidence="8">
    <location>
        <begin position="831"/>
        <end position="849"/>
    </location>
</feature>
<accession>A0A9Q1QI71</accession>
<evidence type="ECO:0000256" key="7">
    <source>
        <dbReference type="PROSITE-ProRule" id="PRU00810"/>
    </source>
</evidence>
<evidence type="ECO:0000256" key="4">
    <source>
        <dbReference type="ARBA" id="ARBA00023015"/>
    </source>
</evidence>
<feature type="compositionally biased region" description="Basic and acidic residues" evidence="8">
    <location>
        <begin position="879"/>
        <end position="908"/>
    </location>
</feature>
<keyword evidence="11" id="KW-1185">Reference proteome</keyword>
<organism evidence="10 11">
    <name type="scientific">Carnegiea gigantea</name>
    <dbReference type="NCBI Taxonomy" id="171969"/>
    <lineage>
        <taxon>Eukaryota</taxon>
        <taxon>Viridiplantae</taxon>
        <taxon>Streptophyta</taxon>
        <taxon>Embryophyta</taxon>
        <taxon>Tracheophyta</taxon>
        <taxon>Spermatophyta</taxon>
        <taxon>Magnoliopsida</taxon>
        <taxon>eudicotyledons</taxon>
        <taxon>Gunneridae</taxon>
        <taxon>Pentapetalae</taxon>
        <taxon>Caryophyllales</taxon>
        <taxon>Cactineae</taxon>
        <taxon>Cactaceae</taxon>
        <taxon>Cactoideae</taxon>
        <taxon>Echinocereeae</taxon>
        <taxon>Carnegiea</taxon>
    </lineage>
</organism>
<feature type="compositionally biased region" description="Polar residues" evidence="8">
    <location>
        <begin position="865"/>
        <end position="878"/>
    </location>
</feature>
<dbReference type="InterPro" id="IPR031693">
    <property type="entry name" value="Sin3_C"/>
</dbReference>
<dbReference type="EMBL" id="JAKOGI010000125">
    <property type="protein sequence ID" value="KAJ8443127.1"/>
    <property type="molecule type" value="Genomic_DNA"/>
</dbReference>
<comment type="subcellular location">
    <subcellularLocation>
        <location evidence="1 7">Nucleus</location>
    </subcellularLocation>
</comment>
<dbReference type="FunFam" id="1.20.1160.11:FF:000002">
    <property type="entry name" value="Paired amphipathic helix protein SIN3"/>
    <property type="match status" value="1"/>
</dbReference>
<feature type="compositionally biased region" description="Basic and acidic residues" evidence="8">
    <location>
        <begin position="228"/>
        <end position="282"/>
    </location>
</feature>
<evidence type="ECO:0000256" key="6">
    <source>
        <dbReference type="ARBA" id="ARBA00023242"/>
    </source>
</evidence>
<dbReference type="FunFam" id="1.20.1160.11:FF:000001">
    <property type="entry name" value="Paired amphipathic helix protein Sin3"/>
    <property type="match status" value="1"/>
</dbReference>
<evidence type="ECO:0000256" key="5">
    <source>
        <dbReference type="ARBA" id="ARBA00023163"/>
    </source>
</evidence>
<dbReference type="GO" id="GO:0000122">
    <property type="term" value="P:negative regulation of transcription by RNA polymerase II"/>
    <property type="evidence" value="ECO:0007669"/>
    <property type="project" value="TreeGrafter"/>
</dbReference>
<keyword evidence="3" id="KW-0677">Repeat</keyword>
<evidence type="ECO:0000256" key="1">
    <source>
        <dbReference type="ARBA" id="ARBA00004123"/>
    </source>
</evidence>
<dbReference type="Pfam" id="PF08295">
    <property type="entry name" value="Sin3_corepress"/>
    <property type="match status" value="1"/>
</dbReference>
<evidence type="ECO:0000313" key="11">
    <source>
        <dbReference type="Proteomes" id="UP001153076"/>
    </source>
</evidence>
<feature type="region of interest" description="Disordered" evidence="8">
    <location>
        <begin position="831"/>
        <end position="999"/>
    </location>
</feature>
<evidence type="ECO:0000256" key="2">
    <source>
        <dbReference type="ARBA" id="ARBA00022491"/>
    </source>
</evidence>
<feature type="region of interest" description="Disordered" evidence="8">
    <location>
        <begin position="1"/>
        <end position="34"/>
    </location>
</feature>
<dbReference type="SMART" id="SM00761">
    <property type="entry name" value="HDAC_interact"/>
    <property type="match status" value="1"/>
</dbReference>
<dbReference type="Pfam" id="PF16879">
    <property type="entry name" value="Sin3a_C"/>
    <property type="match status" value="1"/>
</dbReference>
<protein>
    <recommendedName>
        <fullName evidence="9">Histone deacetylase interacting domain-containing protein</fullName>
    </recommendedName>
</protein>
<reference evidence="10" key="1">
    <citation type="submission" date="2022-04" db="EMBL/GenBank/DDBJ databases">
        <title>Carnegiea gigantea Genome sequencing and assembly v2.</title>
        <authorList>
            <person name="Copetti D."/>
            <person name="Sanderson M.J."/>
            <person name="Burquez A."/>
            <person name="Wojciechowski M.F."/>
        </authorList>
    </citation>
    <scope>NUCLEOTIDE SEQUENCE</scope>
    <source>
        <strain evidence="10">SGP5-SGP5p</strain>
        <tissue evidence="10">Aerial part</tissue>
    </source>
</reference>
<name>A0A9Q1QI71_9CARY</name>
<evidence type="ECO:0000256" key="8">
    <source>
        <dbReference type="SAM" id="MobiDB-lite"/>
    </source>
</evidence>
<feature type="compositionally biased region" description="Acidic residues" evidence="8">
    <location>
        <begin position="977"/>
        <end position="987"/>
    </location>
</feature>
<dbReference type="GO" id="GO:0003714">
    <property type="term" value="F:transcription corepressor activity"/>
    <property type="evidence" value="ECO:0007669"/>
    <property type="project" value="InterPro"/>
</dbReference>
<gene>
    <name evidence="10" type="ORF">Cgig2_005678</name>
</gene>
<feature type="compositionally biased region" description="Basic and acidic residues" evidence="8">
    <location>
        <begin position="918"/>
        <end position="932"/>
    </location>
</feature>
<dbReference type="InterPro" id="IPR036600">
    <property type="entry name" value="PAH_sf"/>
</dbReference>
<evidence type="ECO:0000256" key="3">
    <source>
        <dbReference type="ARBA" id="ARBA00022737"/>
    </source>
</evidence>
<comment type="caution">
    <text evidence="10">The sequence shown here is derived from an EMBL/GenBank/DDBJ whole genome shotgun (WGS) entry which is preliminary data.</text>
</comment>
<keyword evidence="4" id="KW-0805">Transcription regulation</keyword>
<keyword evidence="5" id="KW-0804">Transcription</keyword>
<dbReference type="GO" id="GO:0000785">
    <property type="term" value="C:chromatin"/>
    <property type="evidence" value="ECO:0007669"/>
    <property type="project" value="TreeGrafter"/>
</dbReference>